<evidence type="ECO:0008006" key="3">
    <source>
        <dbReference type="Google" id="ProtNLM"/>
    </source>
</evidence>
<dbReference type="Proteomes" id="UP001303532">
    <property type="component" value="Chromosome"/>
</dbReference>
<evidence type="ECO:0000313" key="1">
    <source>
        <dbReference type="EMBL" id="WOV84893.1"/>
    </source>
</evidence>
<dbReference type="RefSeq" id="WP_323692535.1">
    <property type="nucleotide sequence ID" value="NZ_CP116341.1"/>
</dbReference>
<keyword evidence="2" id="KW-1185">Reference proteome</keyword>
<name>A0ABZ0KXK1_9BACL</name>
<organism evidence="1 2">
    <name type="scientific">Sporosarcina jeotgali</name>
    <dbReference type="NCBI Taxonomy" id="3020056"/>
    <lineage>
        <taxon>Bacteria</taxon>
        <taxon>Bacillati</taxon>
        <taxon>Bacillota</taxon>
        <taxon>Bacilli</taxon>
        <taxon>Bacillales</taxon>
        <taxon>Caryophanaceae</taxon>
        <taxon>Sporosarcina</taxon>
    </lineage>
</organism>
<gene>
    <name evidence="1" type="ORF">PGH26_02920</name>
</gene>
<proteinExistence type="predicted"/>
<dbReference type="EMBL" id="CP116341">
    <property type="protein sequence ID" value="WOV84893.1"/>
    <property type="molecule type" value="Genomic_DNA"/>
</dbReference>
<accession>A0ABZ0KXK1</accession>
<sequence length="351" mass="40683">MTDKKFARTALFLFLALAAATAGVNYWIDPLWHYGHANAFNSIQKVTNEREQKIAMLHYGPHDYDTLLIGSSRSTYIHPTAFEGWDVFNFSVANMSVREVHSMMLYSQSQLPDLKRYLIGVDFFKSSEREAAAPRALTNYENKINQPFYRTKNLLSLDSLEISIQNFKKSVTDTIDEDRLYNRKGEAFANRLTEEEVEKSTESKIRRFENVFYGNNYTYYKDYPMILQKIKDAAGDDTLTFYTTPISTGLFVSLVETDLLDDYEQWIRDLVDVNGGIWNFMYPNTITNDQMNYIDGHHFYPEIGTMLAKRIQNNNASDIPTDFGVYVTPDNVDEHLEEVRRLAEKAVKEKN</sequence>
<reference evidence="1 2" key="1">
    <citation type="submission" date="2023-01" db="EMBL/GenBank/DDBJ databases">
        <title>Sporosarcina sp. nov., isolated from Korean tranditional fermented seafood 'Jeotgal'.</title>
        <authorList>
            <person name="Yang A.-I."/>
        </authorList>
    </citation>
    <scope>NUCLEOTIDE SEQUENCE [LARGE SCALE GENOMIC DNA]</scope>
    <source>
        <strain evidence="1 2">B2O-1</strain>
    </source>
</reference>
<evidence type="ECO:0000313" key="2">
    <source>
        <dbReference type="Proteomes" id="UP001303532"/>
    </source>
</evidence>
<protein>
    <recommendedName>
        <fullName evidence="3">D-alanyl-lipoteichoic acid biosynthesis protein DltD</fullName>
    </recommendedName>
</protein>